<dbReference type="Pfam" id="PF16911">
    <property type="entry name" value="PapA_C"/>
    <property type="match status" value="1"/>
</dbReference>
<dbReference type="InterPro" id="IPR052058">
    <property type="entry name" value="Alcohol_O-acetyltransferase"/>
</dbReference>
<dbReference type="AlphaFoldDB" id="A0A7C9JD68"/>
<evidence type="ECO:0000259" key="14">
    <source>
        <dbReference type="Pfam" id="PF16911"/>
    </source>
</evidence>
<comment type="similarity">
    <text evidence="4">Belongs to the acyltransferase PapA5 family.</text>
</comment>
<evidence type="ECO:0000256" key="2">
    <source>
        <dbReference type="ARBA" id="ARBA00000625"/>
    </source>
</evidence>
<evidence type="ECO:0000256" key="13">
    <source>
        <dbReference type="SAM" id="Phobius"/>
    </source>
</evidence>
<accession>A0A7C9JD68</accession>
<dbReference type="Pfam" id="PF19845">
    <property type="entry name" value="DUF6320"/>
    <property type="match status" value="1"/>
</dbReference>
<name>A0A7C9JD68_9BACT</name>
<comment type="caution">
    <text evidence="15">The sequence shown here is derived from an EMBL/GenBank/DDBJ whole genome shotgun (WGS) entry which is preliminary data.</text>
</comment>
<dbReference type="GO" id="GO:0016746">
    <property type="term" value="F:acyltransferase activity"/>
    <property type="evidence" value="ECO:0007669"/>
    <property type="project" value="UniProtKB-KW"/>
</dbReference>
<keyword evidence="7" id="KW-0808">Transferase</keyword>
<dbReference type="InterPro" id="IPR031641">
    <property type="entry name" value="PapA_C"/>
</dbReference>
<organism evidence="15">
    <name type="scientific">Muribaculaceae bacterium Z82</name>
    <dbReference type="NCBI Taxonomy" id="2304548"/>
    <lineage>
        <taxon>Bacteria</taxon>
        <taxon>Pseudomonadati</taxon>
        <taxon>Bacteroidota</taxon>
        <taxon>Bacteroidia</taxon>
        <taxon>Bacteroidales</taxon>
        <taxon>Muribaculaceae</taxon>
    </lineage>
</organism>
<evidence type="ECO:0000313" key="15">
    <source>
        <dbReference type="EMBL" id="NBI34241.1"/>
    </source>
</evidence>
<dbReference type="EC" id="2.3.1.282" evidence="5"/>
<proteinExistence type="inferred from homology"/>
<sequence length="594" mass="64716">MADAAWYRLDNVGKFYSSQAGRAQQTVFRFCAVMVDPVDPNALQRALDLAVENHPGFNVRLRSGMFWHYLETAQSTPAVQPESPSICAGLHTGSSSTLFRVTFLQDRINLEVSHMISDGRGTLEFFRELLGAYVRVRYGAEDASPSPAVSRERRNEDSFTRHFEPEKAGKSPSRKVYHLRGWRDGSDPAFFEYHLSAGQVHGIAKAMGVRVTALLIAAVIVAIRSTMPESERARSIRMDVPVDLRALFGSQTTRNFFGLAFVDYAPGSDDEPLEEIARHVQAQMTSETQPDALKRRMNRMVKIEKNPLIRIAPLFVKDAALSFAERMAAREVTTTMSSLGRIELGGATDPYVREVNILTSTRGLNFIVCTFDDVLSIGISSVFARHDVVEALLATFEQMGVEGRLSIVGDGEGPAVRPKRLARRALAAAALVALAAVLALCVGCGADPLVTAVSCAAVVLGCLFARNIVVHSPDLPRTFERSYLVLAAVSLAFLAATGSPFAATYAVPLLNMVALLVNAAMVVRFRSDFVKAYAKYLLYDLALGLVPLAALATGLVEQPAFAVASVLCTLLLLLLIYLLARKQLAGELRKLFSA</sequence>
<evidence type="ECO:0000256" key="4">
    <source>
        <dbReference type="ARBA" id="ARBA00006558"/>
    </source>
</evidence>
<feature type="domain" description="Phthiocerol/phthiodiolone dimycocerosyl transferase C-terminal" evidence="14">
    <location>
        <begin position="200"/>
        <end position="318"/>
    </location>
</feature>
<dbReference type="EMBL" id="QWKH01000019">
    <property type="protein sequence ID" value="NBI34241.1"/>
    <property type="molecule type" value="Genomic_DNA"/>
</dbReference>
<dbReference type="Gene3D" id="3.30.559.30">
    <property type="entry name" value="Nonribosomal peptide synthetase, condensation domain"/>
    <property type="match status" value="1"/>
</dbReference>
<gene>
    <name evidence="15" type="ORF">D1639_04180</name>
</gene>
<comment type="catalytic activity">
    <reaction evidence="1">
        <text>2 a mycocerosyl-[mycocerosic acid synthase] + a phthiocerol = a dimycocerosyl phthiocerol + 2 holo-[mycocerosic acid synthase].</text>
        <dbReference type="EC" id="2.3.1.282"/>
    </reaction>
</comment>
<evidence type="ECO:0000256" key="5">
    <source>
        <dbReference type="ARBA" id="ARBA00012866"/>
    </source>
</evidence>
<dbReference type="PANTHER" id="PTHR28037">
    <property type="entry name" value="ALCOHOL O-ACETYLTRANSFERASE 1-RELATED"/>
    <property type="match status" value="1"/>
</dbReference>
<reference evidence="15" key="1">
    <citation type="submission" date="2018-08" db="EMBL/GenBank/DDBJ databases">
        <title>Murine metabolic-syndrome-specific gut microbial biobank.</title>
        <authorList>
            <person name="Liu C."/>
        </authorList>
    </citation>
    <scope>NUCLEOTIDE SEQUENCE [LARGE SCALE GENOMIC DNA]</scope>
    <source>
        <strain evidence="15">Z82</strain>
    </source>
</reference>
<dbReference type="SUPFAM" id="SSF52777">
    <property type="entry name" value="CoA-dependent acyltransferases"/>
    <property type="match status" value="2"/>
</dbReference>
<evidence type="ECO:0000256" key="8">
    <source>
        <dbReference type="ARBA" id="ARBA00023315"/>
    </source>
</evidence>
<keyword evidence="13" id="KW-0812">Transmembrane</keyword>
<evidence type="ECO:0000256" key="3">
    <source>
        <dbReference type="ARBA" id="ARBA00001907"/>
    </source>
</evidence>
<dbReference type="Gene3D" id="3.30.559.10">
    <property type="entry name" value="Chloramphenicol acetyltransferase-like domain"/>
    <property type="match status" value="1"/>
</dbReference>
<keyword evidence="13" id="KW-0472">Membrane</keyword>
<evidence type="ECO:0000256" key="6">
    <source>
        <dbReference type="ARBA" id="ARBA00013449"/>
    </source>
</evidence>
<keyword evidence="13" id="KW-1133">Transmembrane helix</keyword>
<keyword evidence="8" id="KW-0012">Acyltransferase</keyword>
<evidence type="ECO:0000256" key="12">
    <source>
        <dbReference type="SAM" id="MobiDB-lite"/>
    </source>
</evidence>
<evidence type="ECO:0000256" key="10">
    <source>
        <dbReference type="ARBA" id="ARBA00032317"/>
    </source>
</evidence>
<evidence type="ECO:0000256" key="7">
    <source>
        <dbReference type="ARBA" id="ARBA00022679"/>
    </source>
</evidence>
<evidence type="ECO:0000256" key="9">
    <source>
        <dbReference type="ARBA" id="ARBA00030465"/>
    </source>
</evidence>
<comment type="catalytic activity">
    <reaction evidence="3">
        <text>2 a mycocerosyl-[mycocerosic acid synthase] + a phthiodiolone = a dimycocerosyl phthiodiolone + 2 holo-[mycocerosic acid synthase].</text>
        <dbReference type="EC" id="2.3.1.282"/>
    </reaction>
</comment>
<dbReference type="PANTHER" id="PTHR28037:SF1">
    <property type="entry name" value="ALCOHOL O-ACETYLTRANSFERASE 1-RELATED"/>
    <property type="match status" value="1"/>
</dbReference>
<comment type="catalytic activity">
    <reaction evidence="2">
        <text>2 a mycocerosyl-[mycocerosic acid synthase] + a phenolphthiocerol = a dimycocerosyl phenolphthiocerol + 2 holo-[mycocerosic acid synthase].</text>
        <dbReference type="EC" id="2.3.1.282"/>
    </reaction>
</comment>
<evidence type="ECO:0000256" key="1">
    <source>
        <dbReference type="ARBA" id="ARBA00000026"/>
    </source>
</evidence>
<dbReference type="InterPro" id="IPR023213">
    <property type="entry name" value="CAT-like_dom_sf"/>
</dbReference>
<feature type="transmembrane region" description="Helical" evidence="13">
    <location>
        <begin position="561"/>
        <end position="580"/>
    </location>
</feature>
<feature type="transmembrane region" description="Helical" evidence="13">
    <location>
        <begin position="537"/>
        <end position="555"/>
    </location>
</feature>
<feature type="transmembrane region" description="Helical" evidence="13">
    <location>
        <begin position="505"/>
        <end position="525"/>
    </location>
</feature>
<feature type="transmembrane region" description="Helical" evidence="13">
    <location>
        <begin position="449"/>
        <end position="469"/>
    </location>
</feature>
<feature type="compositionally biased region" description="Basic and acidic residues" evidence="12">
    <location>
        <begin position="150"/>
        <end position="169"/>
    </location>
</feature>
<evidence type="ECO:0000256" key="11">
    <source>
        <dbReference type="ARBA" id="ARBA00033407"/>
    </source>
</evidence>
<feature type="transmembrane region" description="Helical" evidence="13">
    <location>
        <begin position="425"/>
        <end position="443"/>
    </location>
</feature>
<dbReference type="InterPro" id="IPR046283">
    <property type="entry name" value="DUF6320"/>
</dbReference>
<protein>
    <recommendedName>
        <fullName evidence="6">Phthiocerol/phthiodiolone dimycocerosyl transferase</fullName>
        <ecNumber evidence="5">2.3.1.282</ecNumber>
    </recommendedName>
    <alternativeName>
        <fullName evidence="11">Acyltransferase PapA5</fullName>
    </alternativeName>
    <alternativeName>
        <fullName evidence="9">Phthiocerol/phthiodiolone O-acyltransferase</fullName>
    </alternativeName>
    <alternativeName>
        <fullName evidence="10">Polyketide synthase-associated protein A5</fullName>
    </alternativeName>
</protein>
<feature type="transmembrane region" description="Helical" evidence="13">
    <location>
        <begin position="207"/>
        <end position="227"/>
    </location>
</feature>
<feature type="transmembrane region" description="Helical" evidence="13">
    <location>
        <begin position="481"/>
        <end position="499"/>
    </location>
</feature>
<feature type="region of interest" description="Disordered" evidence="12">
    <location>
        <begin position="143"/>
        <end position="172"/>
    </location>
</feature>